<dbReference type="RefSeq" id="WP_254013286.1">
    <property type="nucleotide sequence ID" value="NZ_JAMZMM010000211.1"/>
</dbReference>
<comment type="similarity">
    <text evidence="1">Belongs to the phD/YefM antitoxin family.</text>
</comment>
<dbReference type="EMBL" id="JAMZMM010000211">
    <property type="protein sequence ID" value="MCP2730529.1"/>
    <property type="molecule type" value="Genomic_DNA"/>
</dbReference>
<dbReference type="SUPFAM" id="SSF143120">
    <property type="entry name" value="YefM-like"/>
    <property type="match status" value="1"/>
</dbReference>
<dbReference type="Proteomes" id="UP001204953">
    <property type="component" value="Unassembled WGS sequence"/>
</dbReference>
<evidence type="ECO:0000313" key="2">
    <source>
        <dbReference type="EMBL" id="MCP2730529.1"/>
    </source>
</evidence>
<evidence type="ECO:0000313" key="3">
    <source>
        <dbReference type="Proteomes" id="UP001204953"/>
    </source>
</evidence>
<sequence>MVSVNLNMVSDSLTKLITQIQDRGERVVIEEQGKAVAAIITYTDLKRLEAIEAALLKKVELEEYEWLRSLIRNPAFQFLNHPEEDIYTLDDGKPFHDPEWAKSVINNPSFGFITDPEEDIYTISDGKPFHDQG</sequence>
<comment type="caution">
    <text evidence="2">The sequence shown here is derived from an EMBL/GenBank/DDBJ whole genome shotgun (WGS) entry which is preliminary data.</text>
</comment>
<gene>
    <name evidence="2" type="ORF">NJ959_19050</name>
</gene>
<organism evidence="2 3">
    <name type="scientific">Limnofasciculus baicalensis BBK-W-15</name>
    <dbReference type="NCBI Taxonomy" id="2699891"/>
    <lineage>
        <taxon>Bacteria</taxon>
        <taxon>Bacillati</taxon>
        <taxon>Cyanobacteriota</taxon>
        <taxon>Cyanophyceae</taxon>
        <taxon>Coleofasciculales</taxon>
        <taxon>Coleofasciculaceae</taxon>
        <taxon>Limnofasciculus</taxon>
        <taxon>Limnofasciculus baicalensis</taxon>
    </lineage>
</organism>
<dbReference type="AlphaFoldDB" id="A0AAE3KNN3"/>
<dbReference type="InterPro" id="IPR036165">
    <property type="entry name" value="YefM-like_sf"/>
</dbReference>
<keyword evidence="3" id="KW-1185">Reference proteome</keyword>
<accession>A0AAE3KNN3</accession>
<reference evidence="2" key="1">
    <citation type="submission" date="2022-06" db="EMBL/GenBank/DDBJ databases">
        <title>New cyanobacteria of genus Symplocastrum in benthos of Lake Baikal.</title>
        <authorList>
            <person name="Sorokovikova E."/>
            <person name="Tikhonova I."/>
            <person name="Krasnopeev A."/>
            <person name="Evseev P."/>
            <person name="Gladkikh A."/>
            <person name="Belykh O."/>
        </authorList>
    </citation>
    <scope>NUCLEOTIDE SEQUENCE</scope>
    <source>
        <strain evidence="2">BBK-W-15</strain>
    </source>
</reference>
<name>A0AAE3KNN3_9CYAN</name>
<evidence type="ECO:0000256" key="1">
    <source>
        <dbReference type="ARBA" id="ARBA00009981"/>
    </source>
</evidence>
<protein>
    <submittedName>
        <fullName evidence="2">Type II toxin-antitoxin system Phd/YefM family antitoxin</fullName>
    </submittedName>
</protein>
<proteinExistence type="inferred from homology"/>